<dbReference type="PANTHER" id="PTHR24305:SF210">
    <property type="entry name" value="CYTOCHROME P450 MONOOXYGENASE ASQL-RELATED"/>
    <property type="match status" value="1"/>
</dbReference>
<keyword evidence="3 6" id="KW-0349">Heme</keyword>
<dbReference type="InterPro" id="IPR050121">
    <property type="entry name" value="Cytochrome_P450_monoxygenase"/>
</dbReference>
<dbReference type="InterPro" id="IPR017972">
    <property type="entry name" value="Cyt_P450_CS"/>
</dbReference>
<evidence type="ECO:0000256" key="8">
    <source>
        <dbReference type="SAM" id="Phobius"/>
    </source>
</evidence>
<dbReference type="PRINTS" id="PR00385">
    <property type="entry name" value="P450"/>
</dbReference>
<dbReference type="GO" id="GO:0004497">
    <property type="term" value="F:monooxygenase activity"/>
    <property type="evidence" value="ECO:0007669"/>
    <property type="project" value="UniProtKB-KW"/>
</dbReference>
<dbReference type="CDD" id="cd11058">
    <property type="entry name" value="CYP60B-like"/>
    <property type="match status" value="1"/>
</dbReference>
<protein>
    <submittedName>
        <fullName evidence="9">Cytochrome P450 monooxygenase-like protein</fullName>
    </submittedName>
</protein>
<gene>
    <name evidence="9" type="ORF">GQ43DRAFT_490300</name>
</gene>
<evidence type="ECO:0000313" key="9">
    <source>
        <dbReference type="EMBL" id="KAF2205995.1"/>
    </source>
</evidence>
<organism evidence="9 10">
    <name type="scientific">Delitschia confertaspora ATCC 74209</name>
    <dbReference type="NCBI Taxonomy" id="1513339"/>
    <lineage>
        <taxon>Eukaryota</taxon>
        <taxon>Fungi</taxon>
        <taxon>Dikarya</taxon>
        <taxon>Ascomycota</taxon>
        <taxon>Pezizomycotina</taxon>
        <taxon>Dothideomycetes</taxon>
        <taxon>Pleosporomycetidae</taxon>
        <taxon>Pleosporales</taxon>
        <taxon>Delitschiaceae</taxon>
        <taxon>Delitschia</taxon>
    </lineage>
</organism>
<reference evidence="9" key="1">
    <citation type="journal article" date="2020" name="Stud. Mycol.">
        <title>101 Dothideomycetes genomes: a test case for predicting lifestyles and emergence of pathogens.</title>
        <authorList>
            <person name="Haridas S."/>
            <person name="Albert R."/>
            <person name="Binder M."/>
            <person name="Bloem J."/>
            <person name="Labutti K."/>
            <person name="Salamov A."/>
            <person name="Andreopoulos B."/>
            <person name="Baker S."/>
            <person name="Barry K."/>
            <person name="Bills G."/>
            <person name="Bluhm B."/>
            <person name="Cannon C."/>
            <person name="Castanera R."/>
            <person name="Culley D."/>
            <person name="Daum C."/>
            <person name="Ezra D."/>
            <person name="Gonzalez J."/>
            <person name="Henrissat B."/>
            <person name="Kuo A."/>
            <person name="Liang C."/>
            <person name="Lipzen A."/>
            <person name="Lutzoni F."/>
            <person name="Magnuson J."/>
            <person name="Mondo S."/>
            <person name="Nolan M."/>
            <person name="Ohm R."/>
            <person name="Pangilinan J."/>
            <person name="Park H.-J."/>
            <person name="Ramirez L."/>
            <person name="Alfaro M."/>
            <person name="Sun H."/>
            <person name="Tritt A."/>
            <person name="Yoshinaga Y."/>
            <person name="Zwiers L.-H."/>
            <person name="Turgeon B."/>
            <person name="Goodwin S."/>
            <person name="Spatafora J."/>
            <person name="Crous P."/>
            <person name="Grigoriev I."/>
        </authorList>
    </citation>
    <scope>NUCLEOTIDE SEQUENCE</scope>
    <source>
        <strain evidence="9">ATCC 74209</strain>
    </source>
</reference>
<dbReference type="Proteomes" id="UP000799536">
    <property type="component" value="Unassembled WGS sequence"/>
</dbReference>
<evidence type="ECO:0000256" key="4">
    <source>
        <dbReference type="ARBA" id="ARBA00022723"/>
    </source>
</evidence>
<proteinExistence type="inferred from homology"/>
<dbReference type="EMBL" id="ML993847">
    <property type="protein sequence ID" value="KAF2205995.1"/>
    <property type="molecule type" value="Genomic_DNA"/>
</dbReference>
<comment type="caution">
    <text evidence="9">The sequence shown here is derived from an EMBL/GenBank/DDBJ whole genome shotgun (WGS) entry which is preliminary data.</text>
</comment>
<comment type="cofactor">
    <cofactor evidence="1 6">
        <name>heme</name>
        <dbReference type="ChEBI" id="CHEBI:30413"/>
    </cofactor>
</comment>
<accession>A0A9P4JVS9</accession>
<keyword evidence="8" id="KW-0812">Transmembrane</keyword>
<dbReference type="AlphaFoldDB" id="A0A9P4JVS9"/>
<evidence type="ECO:0000256" key="3">
    <source>
        <dbReference type="ARBA" id="ARBA00022617"/>
    </source>
</evidence>
<keyword evidence="7" id="KW-0560">Oxidoreductase</keyword>
<feature type="binding site" description="axial binding residue" evidence="6">
    <location>
        <position position="454"/>
    </location>
    <ligand>
        <name>heme</name>
        <dbReference type="ChEBI" id="CHEBI:30413"/>
    </ligand>
    <ligandPart>
        <name>Fe</name>
        <dbReference type="ChEBI" id="CHEBI:18248"/>
    </ligandPart>
</feature>
<comment type="similarity">
    <text evidence="2 7">Belongs to the cytochrome P450 family.</text>
</comment>
<evidence type="ECO:0000256" key="7">
    <source>
        <dbReference type="RuleBase" id="RU000461"/>
    </source>
</evidence>
<dbReference type="PROSITE" id="PS00086">
    <property type="entry name" value="CYTOCHROME_P450"/>
    <property type="match status" value="1"/>
</dbReference>
<evidence type="ECO:0000256" key="2">
    <source>
        <dbReference type="ARBA" id="ARBA00010617"/>
    </source>
</evidence>
<keyword evidence="4 6" id="KW-0479">Metal-binding</keyword>
<dbReference type="GO" id="GO:0020037">
    <property type="term" value="F:heme binding"/>
    <property type="evidence" value="ECO:0007669"/>
    <property type="project" value="InterPro"/>
</dbReference>
<name>A0A9P4JVS9_9PLEO</name>
<dbReference type="InterPro" id="IPR002401">
    <property type="entry name" value="Cyt_P450_E_grp-I"/>
</dbReference>
<dbReference type="PRINTS" id="PR00463">
    <property type="entry name" value="EP450I"/>
</dbReference>
<dbReference type="GO" id="GO:0016705">
    <property type="term" value="F:oxidoreductase activity, acting on paired donors, with incorporation or reduction of molecular oxygen"/>
    <property type="evidence" value="ECO:0007669"/>
    <property type="project" value="InterPro"/>
</dbReference>
<evidence type="ECO:0000256" key="6">
    <source>
        <dbReference type="PIRSR" id="PIRSR602401-1"/>
    </source>
</evidence>
<keyword evidence="5 6" id="KW-0408">Iron</keyword>
<evidence type="ECO:0000256" key="5">
    <source>
        <dbReference type="ARBA" id="ARBA00023004"/>
    </source>
</evidence>
<feature type="transmembrane region" description="Helical" evidence="8">
    <location>
        <begin position="12"/>
        <end position="36"/>
    </location>
</feature>
<dbReference type="Gene3D" id="1.10.630.10">
    <property type="entry name" value="Cytochrome P450"/>
    <property type="match status" value="1"/>
</dbReference>
<sequence>MSLYILLLSLRNISFTSAIAFVFTVLTLSFLLKVLYRLTLHPLSSFPGPLLSRSTHLPFLYNSYLGNVVDYVAALHRQYGPLVRIHPNELSFIHPQAWKDVHGHPSPHHPIPSKILDPNNAPPGDATSLQFVPGDEEHRELRKVFAPAFADRAVKKQEKVVFAKYADLLVEKLREGVQPDPGKGKVVDMVQMYNFTTFDIMGNLAFGEPLDMLNSGVYTPWVRTIFQHIRLGARLHLLAHYPVLRRIVAFLFLRGLYEKREAMYRFVVRSVTRRLDKRGDEHPDIFNLILKLEGERQLTRAEMDANASLFMIAGSETTATLLSGLTYFLLKHPGKMQRLVDEIRGAFQSSADINMKELAQLPYLHACMEETFRCYPPVPIGLPRITGEQWSTICGVYVPPRTNLSVWQYPMFTSPDYFKDPLSFIPERWTGEDPQFDNDVKSVLQPFSFGPRNCLGKNMAYHELRLIIAKVLYNFDLELCLEGSNWLDQPVYILWEKKPLMVKLRPVENW</sequence>
<dbReference type="InterPro" id="IPR036396">
    <property type="entry name" value="Cyt_P450_sf"/>
</dbReference>
<keyword evidence="8" id="KW-1133">Transmembrane helix</keyword>
<dbReference type="PANTHER" id="PTHR24305">
    <property type="entry name" value="CYTOCHROME P450"/>
    <property type="match status" value="1"/>
</dbReference>
<dbReference type="GO" id="GO:0005506">
    <property type="term" value="F:iron ion binding"/>
    <property type="evidence" value="ECO:0007669"/>
    <property type="project" value="InterPro"/>
</dbReference>
<dbReference type="OrthoDB" id="1470350at2759"/>
<dbReference type="Pfam" id="PF00067">
    <property type="entry name" value="p450"/>
    <property type="match status" value="1"/>
</dbReference>
<keyword evidence="10" id="KW-1185">Reference proteome</keyword>
<evidence type="ECO:0000256" key="1">
    <source>
        <dbReference type="ARBA" id="ARBA00001971"/>
    </source>
</evidence>
<dbReference type="SUPFAM" id="SSF48264">
    <property type="entry name" value="Cytochrome P450"/>
    <property type="match status" value="1"/>
</dbReference>
<keyword evidence="8" id="KW-0472">Membrane</keyword>
<dbReference type="InterPro" id="IPR001128">
    <property type="entry name" value="Cyt_P450"/>
</dbReference>
<keyword evidence="7 9" id="KW-0503">Monooxygenase</keyword>
<evidence type="ECO:0000313" key="10">
    <source>
        <dbReference type="Proteomes" id="UP000799536"/>
    </source>
</evidence>